<name>A0A653DWF9_CALMS</name>
<evidence type="ECO:0000313" key="1">
    <source>
        <dbReference type="EMBL" id="VEN64526.1"/>
    </source>
</evidence>
<dbReference type="AlphaFoldDB" id="A0A653DWF9"/>
<feature type="non-terminal residue" evidence="1">
    <location>
        <position position="1"/>
    </location>
</feature>
<organism evidence="1 2">
    <name type="scientific">Callosobruchus maculatus</name>
    <name type="common">Southern cowpea weevil</name>
    <name type="synonym">Pulse bruchid</name>
    <dbReference type="NCBI Taxonomy" id="64391"/>
    <lineage>
        <taxon>Eukaryota</taxon>
        <taxon>Metazoa</taxon>
        <taxon>Ecdysozoa</taxon>
        <taxon>Arthropoda</taxon>
        <taxon>Hexapoda</taxon>
        <taxon>Insecta</taxon>
        <taxon>Pterygota</taxon>
        <taxon>Neoptera</taxon>
        <taxon>Endopterygota</taxon>
        <taxon>Coleoptera</taxon>
        <taxon>Polyphaga</taxon>
        <taxon>Cucujiformia</taxon>
        <taxon>Chrysomeloidea</taxon>
        <taxon>Chrysomelidae</taxon>
        <taxon>Bruchinae</taxon>
        <taxon>Bruchini</taxon>
        <taxon>Callosobruchus</taxon>
    </lineage>
</organism>
<accession>A0A653DWF9</accession>
<dbReference type="EMBL" id="CAACVG010015516">
    <property type="protein sequence ID" value="VEN64526.1"/>
    <property type="molecule type" value="Genomic_DNA"/>
</dbReference>
<evidence type="ECO:0000313" key="2">
    <source>
        <dbReference type="Proteomes" id="UP000410492"/>
    </source>
</evidence>
<protein>
    <submittedName>
        <fullName evidence="1">Uncharacterized protein</fullName>
    </submittedName>
</protein>
<gene>
    <name evidence="1" type="ORF">CALMAC_LOCUS21026</name>
</gene>
<proteinExistence type="predicted"/>
<dbReference type="Proteomes" id="UP000410492">
    <property type="component" value="Unassembled WGS sequence"/>
</dbReference>
<keyword evidence="2" id="KW-1185">Reference proteome</keyword>
<sequence length="72" mass="8456">YSEDYKYNRNAATANEEREQLSWVHGVCQTSLFLKKNSKEKSIYLQEKNCETLSEIVNTHYDTYTVRSASQN</sequence>
<reference evidence="1 2" key="1">
    <citation type="submission" date="2019-01" db="EMBL/GenBank/DDBJ databases">
        <authorList>
            <person name="Sayadi A."/>
        </authorList>
    </citation>
    <scope>NUCLEOTIDE SEQUENCE [LARGE SCALE GENOMIC DNA]</scope>
</reference>